<evidence type="ECO:0000313" key="2">
    <source>
        <dbReference type="EMBL" id="GGN64044.1"/>
    </source>
</evidence>
<keyword evidence="1" id="KW-1133">Transmembrane helix</keyword>
<protein>
    <submittedName>
        <fullName evidence="2">Stage III sporulation protein AH</fullName>
    </submittedName>
</protein>
<evidence type="ECO:0000313" key="3">
    <source>
        <dbReference type="Proteomes" id="UP000624041"/>
    </source>
</evidence>
<reference evidence="2" key="2">
    <citation type="submission" date="2020-09" db="EMBL/GenBank/DDBJ databases">
        <authorList>
            <person name="Sun Q."/>
            <person name="Ohkuma M."/>
        </authorList>
    </citation>
    <scope>NUCLEOTIDE SEQUENCE</scope>
    <source>
        <strain evidence="2">JCM 17251</strain>
    </source>
</reference>
<keyword evidence="3" id="KW-1185">Reference proteome</keyword>
<dbReference type="EMBL" id="BMOS01000029">
    <property type="protein sequence ID" value="GGN64044.1"/>
    <property type="molecule type" value="Genomic_DNA"/>
</dbReference>
<comment type="caution">
    <text evidence="2">The sequence shown here is derived from an EMBL/GenBank/DDBJ whole genome shotgun (WGS) entry which is preliminary data.</text>
</comment>
<sequence length="182" mass="20730">MLKKQTVWLLTMLSLLIVLSVYYIMSPNEGDLAFINQEDELKEDVAETDSTSEELAEAEVTDITNVAEDELFTTIRMKVQDDRSRERSRLESIVASGSASIEEKNNALEGIDEIETVEMKEEILEESILAEAGYEDVLVRNTAGEKVHVHVRADELSDEEALRIMQMVRDEFDRDIPVEVNY</sequence>
<dbReference type="Gene3D" id="1.10.287.4300">
    <property type="entry name" value="Stage III sporulation protein AH-like"/>
    <property type="match status" value="1"/>
</dbReference>
<name>A0A917Y3W5_9BACI</name>
<reference evidence="2" key="1">
    <citation type="journal article" date="2014" name="Int. J. Syst. Evol. Microbiol.">
        <title>Complete genome sequence of Corynebacterium casei LMG S-19264T (=DSM 44701T), isolated from a smear-ripened cheese.</title>
        <authorList>
            <consortium name="US DOE Joint Genome Institute (JGI-PGF)"/>
            <person name="Walter F."/>
            <person name="Albersmeier A."/>
            <person name="Kalinowski J."/>
            <person name="Ruckert C."/>
        </authorList>
    </citation>
    <scope>NUCLEOTIDE SEQUENCE</scope>
    <source>
        <strain evidence="2">JCM 17251</strain>
    </source>
</reference>
<dbReference type="InterPro" id="IPR038503">
    <property type="entry name" value="SpoIIIAH_sf"/>
</dbReference>
<feature type="transmembrane region" description="Helical" evidence="1">
    <location>
        <begin position="7"/>
        <end position="25"/>
    </location>
</feature>
<keyword evidence="1" id="KW-0472">Membrane</keyword>
<gene>
    <name evidence="2" type="primary">spoIIIAH</name>
    <name evidence="2" type="ORF">GCM10007971_31510</name>
</gene>
<proteinExistence type="predicted"/>
<organism evidence="2 3">
    <name type="scientific">Oceanobacillus indicireducens</name>
    <dbReference type="NCBI Taxonomy" id="1004261"/>
    <lineage>
        <taxon>Bacteria</taxon>
        <taxon>Bacillati</taxon>
        <taxon>Bacillota</taxon>
        <taxon>Bacilli</taxon>
        <taxon>Bacillales</taxon>
        <taxon>Bacillaceae</taxon>
        <taxon>Oceanobacillus</taxon>
    </lineage>
</organism>
<dbReference type="AlphaFoldDB" id="A0A917Y3W5"/>
<accession>A0A917Y3W5</accession>
<keyword evidence="1" id="KW-0812">Transmembrane</keyword>
<dbReference type="Pfam" id="PF12685">
    <property type="entry name" value="SpoIIIAH"/>
    <property type="match status" value="1"/>
</dbReference>
<dbReference type="InterPro" id="IPR024232">
    <property type="entry name" value="SpoIIIAH"/>
</dbReference>
<evidence type="ECO:0000256" key="1">
    <source>
        <dbReference type="SAM" id="Phobius"/>
    </source>
</evidence>
<dbReference type="Proteomes" id="UP000624041">
    <property type="component" value="Unassembled WGS sequence"/>
</dbReference>